<reference evidence="2 3" key="1">
    <citation type="journal article" date="2023" name="Plants (Basel)">
        <title>Bridging the Gap: Combining Genomics and Transcriptomics Approaches to Understand Stylosanthes scabra, an Orphan Legume from the Brazilian Caatinga.</title>
        <authorList>
            <person name="Ferreira-Neto J.R.C."/>
            <person name="da Silva M.D."/>
            <person name="Binneck E."/>
            <person name="de Melo N.F."/>
            <person name="da Silva R.H."/>
            <person name="de Melo A.L.T.M."/>
            <person name="Pandolfi V."/>
            <person name="Bustamante F.O."/>
            <person name="Brasileiro-Vidal A.C."/>
            <person name="Benko-Iseppon A.M."/>
        </authorList>
    </citation>
    <scope>NUCLEOTIDE SEQUENCE [LARGE SCALE GENOMIC DNA]</scope>
    <source>
        <tissue evidence="2">Leaves</tissue>
    </source>
</reference>
<dbReference type="EMBL" id="JASCZI010120834">
    <property type="protein sequence ID" value="MED6155148.1"/>
    <property type="molecule type" value="Genomic_DNA"/>
</dbReference>
<proteinExistence type="predicted"/>
<sequence length="162" mass="17891">MPYTPASIVAVPRSYEVHHGSMAQVLGNLRVTLGSRELKHELQATPAPYTPSARDKGLSKLQLTKVPASSGRVNDYQAFLVYHLEEGTLEIRYGRRFSRGKIWTMVHRRNDESYIHDDARAIGWQGDDLPPEIASEMNALGSGPVASQIRPSSDNPGLLSLP</sequence>
<keyword evidence="3" id="KW-1185">Reference proteome</keyword>
<dbReference type="Proteomes" id="UP001341840">
    <property type="component" value="Unassembled WGS sequence"/>
</dbReference>
<evidence type="ECO:0000256" key="1">
    <source>
        <dbReference type="SAM" id="MobiDB-lite"/>
    </source>
</evidence>
<feature type="region of interest" description="Disordered" evidence="1">
    <location>
        <begin position="137"/>
        <end position="162"/>
    </location>
</feature>
<gene>
    <name evidence="2" type="ORF">PIB30_002879</name>
</gene>
<evidence type="ECO:0000313" key="2">
    <source>
        <dbReference type="EMBL" id="MED6155148.1"/>
    </source>
</evidence>
<organism evidence="2 3">
    <name type="scientific">Stylosanthes scabra</name>
    <dbReference type="NCBI Taxonomy" id="79078"/>
    <lineage>
        <taxon>Eukaryota</taxon>
        <taxon>Viridiplantae</taxon>
        <taxon>Streptophyta</taxon>
        <taxon>Embryophyta</taxon>
        <taxon>Tracheophyta</taxon>
        <taxon>Spermatophyta</taxon>
        <taxon>Magnoliopsida</taxon>
        <taxon>eudicotyledons</taxon>
        <taxon>Gunneridae</taxon>
        <taxon>Pentapetalae</taxon>
        <taxon>rosids</taxon>
        <taxon>fabids</taxon>
        <taxon>Fabales</taxon>
        <taxon>Fabaceae</taxon>
        <taxon>Papilionoideae</taxon>
        <taxon>50 kb inversion clade</taxon>
        <taxon>dalbergioids sensu lato</taxon>
        <taxon>Dalbergieae</taxon>
        <taxon>Pterocarpus clade</taxon>
        <taxon>Stylosanthes</taxon>
    </lineage>
</organism>
<comment type="caution">
    <text evidence="2">The sequence shown here is derived from an EMBL/GenBank/DDBJ whole genome shotgun (WGS) entry which is preliminary data.</text>
</comment>
<evidence type="ECO:0000313" key="3">
    <source>
        <dbReference type="Proteomes" id="UP001341840"/>
    </source>
</evidence>
<name>A0ABU6U523_9FABA</name>
<accession>A0ABU6U523</accession>
<protein>
    <submittedName>
        <fullName evidence="2">Uncharacterized protein</fullName>
    </submittedName>
</protein>